<sequence length="894" mass="102579">MADKLNSSILYPPESAMPVTEEAIAEVFDEIDVVYFMEDGFDATAYELGKMEGNNFDMAVLGKEMYKLKKQLQVVSKKISGLIAKNSKQFSSQTEGYRSIEEEATEMVKKIAFIREQLNTSHKEVLNGLGIIANQRKREMLADLKETLKSIKTLYETEFRLQELIQEGDFPLAIRLCVEATNATHEYLHFDCIKEVSQKFTKILGTMESHIDDVLATLTISYDQDRYALVYAAYGMLDNVKGASAKLHSFFRGTLENSARTVLVDRLRKTYPIEKTDAMSYEELCEAINIDEFIDSIRELGFVLSRCLFVYHEILKFHIEEDERRLCSLPLNDNVDIDSAPIVEKGIMQKSLSDGLYSIFKTASAKFNTLLCCHDLSQLKFDNFLDVVEMANRFRKFGRRYFGNSCGEIAITLEKQTCLYFGRYHRERMDELKMFLENEVFALCPVPSQFTLFELQEFQFLKESCDAFDDDDTHVHHLTDHIGLGEQLDYILLTPDTDNPFCTPQRHSVSSSKTIDNDGSPQDSISRSSSDDSCIESYSQVLQTTPNLCNTALNLLRFFGRYIRMTSLLHSVADEAITAIIQLFEYFIYSIFNFFAKDLITEHFEAITFTTLHLRKLIEAIRSRLILENEANEEFKQMQNDRLAPCHLSSCLDIASPETGFGLSERIIGVESIIFLKKQFEFLRPVLQSLLPQNRQLFVLEKLYKDTLPVLVDIKKSAFGCIASRVIDYSKILKQISTVNFNLNDIQDQHSNYVNSIVTELKIFSSKIKEISEYTFISPETNSILWSDIVFCISRILVQGYSDANKKCTQEGRALMLLDFGNLIREIEILSGIKPVPHRLYVEEYIKAFYLPENCLEEWIAKHPEYSISQVSSLLNSTVTKRTKNRLLNVLEGN</sequence>
<dbReference type="WBParaSite" id="PS1159_v2.g7064.t1">
    <property type="protein sequence ID" value="PS1159_v2.g7064.t1"/>
    <property type="gene ID" value="PS1159_v2.g7064"/>
</dbReference>
<evidence type="ECO:0000313" key="1">
    <source>
        <dbReference type="Proteomes" id="UP000887580"/>
    </source>
</evidence>
<organism evidence="1 2">
    <name type="scientific">Panagrolaimus sp. PS1159</name>
    <dbReference type="NCBI Taxonomy" id="55785"/>
    <lineage>
        <taxon>Eukaryota</taxon>
        <taxon>Metazoa</taxon>
        <taxon>Ecdysozoa</taxon>
        <taxon>Nematoda</taxon>
        <taxon>Chromadorea</taxon>
        <taxon>Rhabditida</taxon>
        <taxon>Tylenchina</taxon>
        <taxon>Panagrolaimomorpha</taxon>
        <taxon>Panagrolaimoidea</taxon>
        <taxon>Panagrolaimidae</taxon>
        <taxon>Panagrolaimus</taxon>
    </lineage>
</organism>
<dbReference type="Proteomes" id="UP000887580">
    <property type="component" value="Unplaced"/>
</dbReference>
<evidence type="ECO:0000313" key="2">
    <source>
        <dbReference type="WBParaSite" id="PS1159_v2.g7064.t1"/>
    </source>
</evidence>
<proteinExistence type="predicted"/>
<protein>
    <submittedName>
        <fullName evidence="2">Coiled-coil domain-containing protein 132</fullName>
    </submittedName>
</protein>
<reference evidence="2" key="1">
    <citation type="submission" date="2022-11" db="UniProtKB">
        <authorList>
            <consortium name="WormBaseParasite"/>
        </authorList>
    </citation>
    <scope>IDENTIFICATION</scope>
</reference>
<accession>A0AC35GN08</accession>
<name>A0AC35GN08_9BILA</name>